<evidence type="ECO:0000259" key="3">
    <source>
        <dbReference type="PROSITE" id="PS50157"/>
    </source>
</evidence>
<evidence type="ECO:0000313" key="5">
    <source>
        <dbReference type="Proteomes" id="UP001174136"/>
    </source>
</evidence>
<accession>A0AA47P269</accession>
<dbReference type="Proteomes" id="UP001174136">
    <property type="component" value="Unassembled WGS sequence"/>
</dbReference>
<dbReference type="GO" id="GO:0008270">
    <property type="term" value="F:zinc ion binding"/>
    <property type="evidence" value="ECO:0007669"/>
    <property type="project" value="UniProtKB-KW"/>
</dbReference>
<comment type="caution">
    <text evidence="4">The sequence shown here is derived from an EMBL/GenBank/DDBJ whole genome shotgun (WGS) entry which is preliminary data.</text>
</comment>
<evidence type="ECO:0000256" key="1">
    <source>
        <dbReference type="PROSITE-ProRule" id="PRU00042"/>
    </source>
</evidence>
<keyword evidence="1" id="KW-0479">Metal-binding</keyword>
<protein>
    <recommendedName>
        <fullName evidence="3">C2H2-type domain-containing protein</fullName>
    </recommendedName>
</protein>
<evidence type="ECO:0000313" key="4">
    <source>
        <dbReference type="EMBL" id="KAK0145640.1"/>
    </source>
</evidence>
<keyword evidence="1" id="KW-0862">Zinc</keyword>
<reference evidence="4" key="1">
    <citation type="journal article" date="2023" name="Front. Mar. Sci.">
        <title>A new Merluccius polli reference genome to investigate the effects of global change in West African waters.</title>
        <authorList>
            <person name="Mateo J.L."/>
            <person name="Blanco-Fernandez C."/>
            <person name="Garcia-Vazquez E."/>
            <person name="Machado-Schiaffino G."/>
        </authorList>
    </citation>
    <scope>NUCLEOTIDE SEQUENCE</scope>
    <source>
        <strain evidence="4">C29</strain>
        <tissue evidence="4">Fin</tissue>
    </source>
</reference>
<keyword evidence="5" id="KW-1185">Reference proteome</keyword>
<gene>
    <name evidence="4" type="ORF">N1851_015422</name>
</gene>
<feature type="region of interest" description="Disordered" evidence="2">
    <location>
        <begin position="67"/>
        <end position="90"/>
    </location>
</feature>
<name>A0AA47P269_MERPO</name>
<dbReference type="PROSITE" id="PS00028">
    <property type="entry name" value="ZINC_FINGER_C2H2_1"/>
    <property type="match status" value="1"/>
</dbReference>
<feature type="compositionally biased region" description="Basic and acidic residues" evidence="2">
    <location>
        <begin position="72"/>
        <end position="90"/>
    </location>
</feature>
<dbReference type="InterPro" id="IPR013087">
    <property type="entry name" value="Znf_C2H2_type"/>
</dbReference>
<dbReference type="PANTHER" id="PTHR31912">
    <property type="entry name" value="IP13529P"/>
    <property type="match status" value="1"/>
</dbReference>
<evidence type="ECO:0000256" key="2">
    <source>
        <dbReference type="SAM" id="MobiDB-lite"/>
    </source>
</evidence>
<keyword evidence="1" id="KW-0863">Zinc-finger</keyword>
<dbReference type="AlphaFoldDB" id="A0AA47P269"/>
<dbReference type="PROSITE" id="PS50157">
    <property type="entry name" value="ZINC_FINGER_C2H2_2"/>
    <property type="match status" value="1"/>
</dbReference>
<dbReference type="SMART" id="SM00355">
    <property type="entry name" value="ZnF_C2H2"/>
    <property type="match status" value="2"/>
</dbReference>
<sequence length="673" mass="77319">MFTCYICKTSHPNSYSICRHLKFHHGLYPGKYLRLNCAESGCSSVFGTYSGFKKHLVKVHVNEVRSSSSDLNEGRKGNEGHSELHSGCDTEVPHTYENDLESGDLENQCSSETAINLNDMCGSLVAQLQAKMVSHSTVQAVVEAIEELVDDIQTKTKETILSNVPSELSETVERCCRSVENPLTKFNTEAKRQRYYGDKWKIVQPVEHVLGVRFDVRRDKKTGMYSQVPVTDKFIYVPVLKTIQSMFSNKEILEAFKHTKGKTDGFYEDIGDGEYVKSNRLFGFELYYDDFETANPLGSKKGIHKLGCMYFILRNLPPKFNSVLMNIQLLLLFHTDDIKKYSFDAILKPLLDDLKCLETDGVHTPVSDNPIKGSVVQITGDNLALHSLFGFVESFSATYCCRFCLADRDAFQRIFSEDQPGIVLRSKELNSQHISSLRENPQLSSSFGLKRECLFNTLTYYHTCDNFAVDIMHDILEGIAQYELKLVYQHLIDTKKISVTDLFERIHAFNYGYLERKKRPSALKMDDSKHLGLNASQAWCLLRNTPLIFGDLFENTCSVWHVLLLLLQIVYIVFSPRLTDGMISYLKHLIADHHSLFKMTFPTKRLIPKHHFLVHYPRCLRQIGPLLHVWCMRFEAKHNFFKCSVKNFKNVTKTLVKAHQSHMAFYWETFNLV</sequence>
<organism evidence="4 5">
    <name type="scientific">Merluccius polli</name>
    <name type="common">Benguela hake</name>
    <name type="synonym">Merluccius cadenati</name>
    <dbReference type="NCBI Taxonomy" id="89951"/>
    <lineage>
        <taxon>Eukaryota</taxon>
        <taxon>Metazoa</taxon>
        <taxon>Chordata</taxon>
        <taxon>Craniata</taxon>
        <taxon>Vertebrata</taxon>
        <taxon>Euteleostomi</taxon>
        <taxon>Actinopterygii</taxon>
        <taxon>Neopterygii</taxon>
        <taxon>Teleostei</taxon>
        <taxon>Neoteleostei</taxon>
        <taxon>Acanthomorphata</taxon>
        <taxon>Zeiogadaria</taxon>
        <taxon>Gadariae</taxon>
        <taxon>Gadiformes</taxon>
        <taxon>Gadoidei</taxon>
        <taxon>Merlucciidae</taxon>
        <taxon>Merluccius</taxon>
    </lineage>
</organism>
<dbReference type="PANTHER" id="PTHR31912:SF36">
    <property type="entry name" value="C2H2-TYPE DOMAIN-CONTAINING PROTEIN"/>
    <property type="match status" value="1"/>
</dbReference>
<feature type="domain" description="C2H2-type" evidence="3">
    <location>
        <begin position="2"/>
        <end position="29"/>
    </location>
</feature>
<dbReference type="EMBL" id="JAOPHQ010002845">
    <property type="protein sequence ID" value="KAK0145640.1"/>
    <property type="molecule type" value="Genomic_DNA"/>
</dbReference>
<proteinExistence type="predicted"/>